<sequence length="129" mass="15154">MKKRIFRNIIIILVLFLIVFCYFRFFWVFGEATKAGNLNYFMKKGYVFKTYEGKIIQSGFKANVQSNEFEFSVVNEKVAHTLLEAAGKEVVLHYKEYQGALPWRGMQKFIVDSIYEIRSMEGETVIKPK</sequence>
<evidence type="ECO:0000313" key="3">
    <source>
        <dbReference type="Proteomes" id="UP001560573"/>
    </source>
</evidence>
<protein>
    <recommendedName>
        <fullName evidence="4">6-phosphogluconate dehydrogenase</fullName>
    </recommendedName>
</protein>
<accession>A0ABV3ZDH0</accession>
<organism evidence="2 3">
    <name type="scientific">Danxiaibacter flavus</name>
    <dbReference type="NCBI Taxonomy" id="3049108"/>
    <lineage>
        <taxon>Bacteria</taxon>
        <taxon>Pseudomonadati</taxon>
        <taxon>Bacteroidota</taxon>
        <taxon>Chitinophagia</taxon>
        <taxon>Chitinophagales</taxon>
        <taxon>Chitinophagaceae</taxon>
        <taxon>Danxiaibacter</taxon>
    </lineage>
</organism>
<evidence type="ECO:0000313" key="2">
    <source>
        <dbReference type="EMBL" id="MEX6687926.1"/>
    </source>
</evidence>
<gene>
    <name evidence="2" type="ORF">QTN47_10495</name>
</gene>
<feature type="transmembrane region" description="Helical" evidence="1">
    <location>
        <begin position="9"/>
        <end position="29"/>
    </location>
</feature>
<proteinExistence type="predicted"/>
<keyword evidence="1" id="KW-0812">Transmembrane</keyword>
<dbReference type="EMBL" id="JAULBC010000002">
    <property type="protein sequence ID" value="MEX6687926.1"/>
    <property type="molecule type" value="Genomic_DNA"/>
</dbReference>
<keyword evidence="1" id="KW-1133">Transmembrane helix</keyword>
<name>A0ABV3ZDH0_9BACT</name>
<evidence type="ECO:0000256" key="1">
    <source>
        <dbReference type="SAM" id="Phobius"/>
    </source>
</evidence>
<comment type="caution">
    <text evidence="2">The sequence shown here is derived from an EMBL/GenBank/DDBJ whole genome shotgun (WGS) entry which is preliminary data.</text>
</comment>
<keyword evidence="3" id="KW-1185">Reference proteome</keyword>
<dbReference type="RefSeq" id="WP_369329326.1">
    <property type="nucleotide sequence ID" value="NZ_JAULBC010000002.1"/>
</dbReference>
<evidence type="ECO:0008006" key="4">
    <source>
        <dbReference type="Google" id="ProtNLM"/>
    </source>
</evidence>
<dbReference type="Proteomes" id="UP001560573">
    <property type="component" value="Unassembled WGS sequence"/>
</dbReference>
<keyword evidence="1" id="KW-0472">Membrane</keyword>
<reference evidence="2 3" key="1">
    <citation type="submission" date="2023-07" db="EMBL/GenBank/DDBJ databases">
        <authorList>
            <person name="Lian W.-H."/>
        </authorList>
    </citation>
    <scope>NUCLEOTIDE SEQUENCE [LARGE SCALE GENOMIC DNA]</scope>
    <source>
        <strain evidence="2 3">SYSU DXS3180</strain>
    </source>
</reference>